<name>A0A2X3J0Y6_9ENTR</name>
<sequence>MSFNFFYKLNNCVLRCIAKSTAAMKRYICKDEKTDPESFCKAVMASGTEWACDGLGDWYFIKRDHFEKDTIILEFIEYYELVPEIRNKCTLDKRLLALSLAAFFDVGLLLPVKTLYQRKKHHAGKDNPADFFSRERAINAADKRGKKNRIRPNCVECPFNSPQCS</sequence>
<dbReference type="RefSeq" id="WP_138089262.1">
    <property type="nucleotide sequence ID" value="NZ_CP023525.1"/>
</dbReference>
<accession>A0A2X3J0Y6</accession>
<protein>
    <submittedName>
        <fullName evidence="1">Uncharacterized protein</fullName>
    </submittedName>
</protein>
<evidence type="ECO:0000313" key="2">
    <source>
        <dbReference type="Proteomes" id="UP000251197"/>
    </source>
</evidence>
<organism evidence="1 2">
    <name type="scientific">Cedecea neteri</name>
    <dbReference type="NCBI Taxonomy" id="158822"/>
    <lineage>
        <taxon>Bacteria</taxon>
        <taxon>Pseudomonadati</taxon>
        <taxon>Pseudomonadota</taxon>
        <taxon>Gammaproteobacteria</taxon>
        <taxon>Enterobacterales</taxon>
        <taxon>Enterobacteriaceae</taxon>
        <taxon>Cedecea</taxon>
    </lineage>
</organism>
<gene>
    <name evidence="1" type="ORF">NCTC12120_05744</name>
</gene>
<reference evidence="1 2" key="1">
    <citation type="submission" date="2018-06" db="EMBL/GenBank/DDBJ databases">
        <authorList>
            <consortium name="Pathogen Informatics"/>
            <person name="Doyle S."/>
        </authorList>
    </citation>
    <scope>NUCLEOTIDE SEQUENCE [LARGE SCALE GENOMIC DNA]</scope>
    <source>
        <strain evidence="1 2">NCTC12120</strain>
    </source>
</reference>
<dbReference type="AlphaFoldDB" id="A0A2X3J0Y6"/>
<proteinExistence type="predicted"/>
<dbReference type="Proteomes" id="UP000251197">
    <property type="component" value="Unassembled WGS sequence"/>
</dbReference>
<evidence type="ECO:0000313" key="1">
    <source>
        <dbReference type="EMBL" id="SQC92547.1"/>
    </source>
</evidence>
<dbReference type="EMBL" id="UAVU01000009">
    <property type="protein sequence ID" value="SQC92547.1"/>
    <property type="molecule type" value="Genomic_DNA"/>
</dbReference>